<dbReference type="AlphaFoldDB" id="A0A644ZKV8"/>
<feature type="transmembrane region" description="Helical" evidence="1">
    <location>
        <begin position="60"/>
        <end position="79"/>
    </location>
</feature>
<evidence type="ECO:0000256" key="1">
    <source>
        <dbReference type="SAM" id="Phobius"/>
    </source>
</evidence>
<evidence type="ECO:0000313" key="2">
    <source>
        <dbReference type="EMBL" id="MPM41522.1"/>
    </source>
</evidence>
<dbReference type="EMBL" id="VSSQ01009402">
    <property type="protein sequence ID" value="MPM41522.1"/>
    <property type="molecule type" value="Genomic_DNA"/>
</dbReference>
<reference evidence="2" key="1">
    <citation type="submission" date="2019-08" db="EMBL/GenBank/DDBJ databases">
        <authorList>
            <person name="Kucharzyk K."/>
            <person name="Murdoch R.W."/>
            <person name="Higgins S."/>
            <person name="Loffler F."/>
        </authorList>
    </citation>
    <scope>NUCLEOTIDE SEQUENCE</scope>
</reference>
<proteinExistence type="predicted"/>
<comment type="caution">
    <text evidence="2">The sequence shown here is derived from an EMBL/GenBank/DDBJ whole genome shotgun (WGS) entry which is preliminary data.</text>
</comment>
<organism evidence="2">
    <name type="scientific">bioreactor metagenome</name>
    <dbReference type="NCBI Taxonomy" id="1076179"/>
    <lineage>
        <taxon>unclassified sequences</taxon>
        <taxon>metagenomes</taxon>
        <taxon>ecological metagenomes</taxon>
    </lineage>
</organism>
<feature type="transmembrane region" description="Helical" evidence="1">
    <location>
        <begin position="126"/>
        <end position="152"/>
    </location>
</feature>
<keyword evidence="1" id="KW-1133">Transmembrane helix</keyword>
<feature type="transmembrane region" description="Helical" evidence="1">
    <location>
        <begin position="99"/>
        <end position="119"/>
    </location>
</feature>
<sequence>MPSDMVFVRLEKLYSRSDGRIIELRKLSDNTIVMCVCSGTEKRENSMKNRFLPQTSKGKWSVSLFAAFLVLGIAGNRISNATVNAIEYPNPINSPLLGSVIYLAFTAAILASLMGILAVKKDHERSLLVFLLILPGLFFFIALVGFMIANLIGPPD</sequence>
<keyword evidence="1" id="KW-0472">Membrane</keyword>
<protein>
    <submittedName>
        <fullName evidence="2">Uncharacterized protein</fullName>
    </submittedName>
</protein>
<name>A0A644ZKV8_9ZZZZ</name>
<gene>
    <name evidence="2" type="ORF">SDC9_88177</name>
</gene>
<accession>A0A644ZKV8</accession>
<keyword evidence="1" id="KW-0812">Transmembrane</keyword>